<evidence type="ECO:0000259" key="1">
    <source>
        <dbReference type="PROSITE" id="PS50835"/>
    </source>
</evidence>
<dbReference type="RefSeq" id="WP_194075823.1">
    <property type="nucleotide sequence ID" value="NZ_CP061839.1"/>
</dbReference>
<reference evidence="2 3" key="1">
    <citation type="submission" date="2020-09" db="EMBL/GenBank/DDBJ databases">
        <title>Characterization of Treponema spp. from bovine digital dermatitis in Korea.</title>
        <authorList>
            <person name="Espiritu H.M."/>
            <person name="Cho Y.I."/>
            <person name="Mamuad L."/>
        </authorList>
    </citation>
    <scope>NUCLEOTIDE SEQUENCE [LARGE SCALE GENOMIC DNA]</scope>
    <source>
        <strain evidence="2 3">KS1</strain>
    </source>
</reference>
<evidence type="ECO:0000313" key="2">
    <source>
        <dbReference type="EMBL" id="QOW60239.1"/>
    </source>
</evidence>
<feature type="domain" description="Ig-like" evidence="1">
    <location>
        <begin position="541"/>
        <end position="635"/>
    </location>
</feature>
<gene>
    <name evidence="2" type="ORF">IFE08_10440</name>
</gene>
<feature type="domain" description="Ig-like" evidence="1">
    <location>
        <begin position="425"/>
        <end position="522"/>
    </location>
</feature>
<dbReference type="EMBL" id="CP061839">
    <property type="protein sequence ID" value="QOW60239.1"/>
    <property type="molecule type" value="Genomic_DNA"/>
</dbReference>
<name>A0A7S6WN39_9SPIR</name>
<dbReference type="AlphaFoldDB" id="A0A7S6WN39"/>
<dbReference type="Gene3D" id="2.60.40.10">
    <property type="entry name" value="Immunoglobulins"/>
    <property type="match status" value="1"/>
</dbReference>
<protein>
    <recommendedName>
        <fullName evidence="1">Ig-like domain-containing protein</fullName>
    </recommendedName>
</protein>
<dbReference type="InterPro" id="IPR007110">
    <property type="entry name" value="Ig-like_dom"/>
</dbReference>
<dbReference type="PROSITE" id="PS50835">
    <property type="entry name" value="IG_LIKE"/>
    <property type="match status" value="2"/>
</dbReference>
<dbReference type="Proteomes" id="UP000593915">
    <property type="component" value="Chromosome"/>
</dbReference>
<accession>A0A7S6WN39</accession>
<evidence type="ECO:0000313" key="3">
    <source>
        <dbReference type="Proteomes" id="UP000593915"/>
    </source>
</evidence>
<dbReference type="InterPro" id="IPR013783">
    <property type="entry name" value="Ig-like_fold"/>
</dbReference>
<dbReference type="PROSITE" id="PS51257">
    <property type="entry name" value="PROKAR_LIPOPROTEIN"/>
    <property type="match status" value="1"/>
</dbReference>
<organism evidence="2 3">
    <name type="scientific">Treponema pedis</name>
    <dbReference type="NCBI Taxonomy" id="409322"/>
    <lineage>
        <taxon>Bacteria</taxon>
        <taxon>Pseudomonadati</taxon>
        <taxon>Spirochaetota</taxon>
        <taxon>Spirochaetia</taxon>
        <taxon>Spirochaetales</taxon>
        <taxon>Treponemataceae</taxon>
        <taxon>Treponema</taxon>
    </lineage>
</organism>
<proteinExistence type="predicted"/>
<sequence>MRKQFIFFTMLLLSIIFIGSCRPSIGTAWYNKSIQQEKPEMVITFLSVNGISAVPIGSTLNTGNSFGHFMTYQVEFEAGTYDIGFENIVVEAVDAVNRNKKINVSVSINDGDINLSPGTSTYVTLKIQDYNSEYEEVEKILRLAVEEGDSVESGYILGADGKLVENPIDKYGNKKYIVSVQTIYEEKPPFEGYDKDFEFPASKFNDWILNMPSMTGKIASYQFFDGSWTGIPEECSNPNLGGGLTAVSDVKIFRYKTRADRWSKHGGYNPNLNPDEIKKEERFYFYRFTGGISIGSLDNSMFCVDTHSKFLFYYSDPADISSVGVPSNWKDYSQPNEGKHKQFSKPFYMSDPIGFVKKSGAVVIYDWVKNKIKNNDYTAFENNFSSPAEKSRNTPGYSPYRKDMLKFEKKITNIVENPDYTAVHPLIVKQPKSISVKPGVSAVFSIKVKDVPKDINNNFAKNEELSFQWYTNTKQSTEGGKIADGQTGDSFTLYKDTESETYIYCIVTNKNKSNNLTEITISDIVKFTVTNGDLLVDAAFPNILEQPMSKNVNMGKTVKVRLNLKAESSDGGKLSYQWYKSLTEDEASGEKIDGAVEPKYIFQQDPKTPSCIYYYCIVTNTNNSVNGKRTAKKISRFAKIEVEKASQVNFSSGGGGTLTAFYNGRAIKSGDYVKVGGMVRFIATSYPGYYIANAEGLSLANSKPDLFISELAVTEENINVSVGFKKPNTIIISPKIYNETLKSWSTADEDHLNHKYLNGAHFAYDFKIFVSENGYENSTQWKYDFPIEGTDNWLTTGISNGGHGEYVKQEDFIENGKFKELSETPFLKKEFTSFANIKVSLNSNLIKSNRHDFWRTEKTWLGGGPVYKKQVLDNNGLIVLIYNTSTGVWEIDNRNVKFSLPEKITVDYEKNFKVYAGEETEFMVTYRADNPDTKSEGIVKIVYTISWK</sequence>